<dbReference type="GO" id="GO:0019674">
    <property type="term" value="P:NAD+ metabolic process"/>
    <property type="evidence" value="ECO:0007669"/>
    <property type="project" value="InterPro"/>
</dbReference>
<reference evidence="8" key="1">
    <citation type="submission" date="2006-10" db="EMBL/GenBank/DDBJ databases">
        <authorList>
            <person name="Amadeo P."/>
            <person name="Zhao Q."/>
            <person name="Wortman J."/>
            <person name="Fraser-Liggett C."/>
            <person name="Carlton J."/>
        </authorList>
    </citation>
    <scope>NUCLEOTIDE SEQUENCE</scope>
    <source>
        <strain evidence="8">G3</strain>
    </source>
</reference>
<keyword evidence="7" id="KW-0520">NAD</keyword>
<proteinExistence type="inferred from homology"/>
<dbReference type="GO" id="GO:0006741">
    <property type="term" value="P:NADP+ biosynthetic process"/>
    <property type="evidence" value="ECO:0000318"/>
    <property type="project" value="GO_Central"/>
</dbReference>
<reference evidence="8" key="2">
    <citation type="journal article" date="2007" name="Science">
        <title>Draft genome sequence of the sexually transmitted pathogen Trichomonas vaginalis.</title>
        <authorList>
            <person name="Carlton J.M."/>
            <person name="Hirt R.P."/>
            <person name="Silva J.C."/>
            <person name="Delcher A.L."/>
            <person name="Schatz M."/>
            <person name="Zhao Q."/>
            <person name="Wortman J.R."/>
            <person name="Bidwell S.L."/>
            <person name="Alsmark U.C.M."/>
            <person name="Besteiro S."/>
            <person name="Sicheritz-Ponten T."/>
            <person name="Noel C.J."/>
            <person name="Dacks J.B."/>
            <person name="Foster P.G."/>
            <person name="Simillion C."/>
            <person name="Van de Peer Y."/>
            <person name="Miranda-Saavedra D."/>
            <person name="Barton G.J."/>
            <person name="Westrop G.D."/>
            <person name="Mueller S."/>
            <person name="Dessi D."/>
            <person name="Fiori P.L."/>
            <person name="Ren Q."/>
            <person name="Paulsen I."/>
            <person name="Zhang H."/>
            <person name="Bastida-Corcuera F.D."/>
            <person name="Simoes-Barbosa A."/>
            <person name="Brown M.T."/>
            <person name="Hayes R.D."/>
            <person name="Mukherjee M."/>
            <person name="Okumura C.Y."/>
            <person name="Schneider R."/>
            <person name="Smith A.J."/>
            <person name="Vanacova S."/>
            <person name="Villalvazo M."/>
            <person name="Haas B.J."/>
            <person name="Pertea M."/>
            <person name="Feldblyum T.V."/>
            <person name="Utterback T.R."/>
            <person name="Shu C.L."/>
            <person name="Osoegawa K."/>
            <person name="de Jong P.J."/>
            <person name="Hrdy I."/>
            <person name="Horvathova L."/>
            <person name="Zubacova Z."/>
            <person name="Dolezal P."/>
            <person name="Malik S.B."/>
            <person name="Logsdon J.M. Jr."/>
            <person name="Henze K."/>
            <person name="Gupta A."/>
            <person name="Wang C.C."/>
            <person name="Dunne R.L."/>
            <person name="Upcroft J.A."/>
            <person name="Upcroft P."/>
            <person name="White O."/>
            <person name="Salzberg S.L."/>
            <person name="Tang P."/>
            <person name="Chiu C.-H."/>
            <person name="Lee Y.-S."/>
            <person name="Embley T.M."/>
            <person name="Coombs G.H."/>
            <person name="Mottram J.C."/>
            <person name="Tachezy J."/>
            <person name="Fraser-Liggett C.M."/>
            <person name="Johnson P.J."/>
        </authorList>
    </citation>
    <scope>NUCLEOTIDE SEQUENCE [LARGE SCALE GENOMIC DNA]</scope>
    <source>
        <strain evidence="8">G3</strain>
    </source>
</reference>
<protein>
    <submittedName>
        <fullName evidence="8">ATP-NAD kinase family protein</fullName>
    </submittedName>
</protein>
<dbReference type="FunFam" id="2.60.200.30:FF:000009">
    <property type="entry name" value="Poly(P)/ATP NAD kinase"/>
    <property type="match status" value="1"/>
</dbReference>
<dbReference type="VEuPathDB" id="TrichDB:TVAGG3_0772770"/>
<gene>
    <name evidence="8" type="ORF">TVAG_056970</name>
</gene>
<sequence length="355" mass="39684">MKSFNHPKSIDKSLSKSFSIHSVSDVELSDYKPPQTFTINKPKSFRHTDGSMHLEWKHRPSKALVVEKINSPESRQFLIEVVQYLHFEKAIVPYIEPYVAKELTGFKFTETFEDVEATPIDFVLVFGGDGTLLHVASLFPEYAPPIVPFALDQQGFLTPFLANDYKNCLELLLRGSFYVTLRTRLYCDVIRNNQIEEVYQALNDIVIAPSETGKVCALNCFIDDELFSTLYGDGLIISTSTGSTAYNLSAGGAVVNPSIAAILWTPICSHALSAHPIILPDCVYVSICIDPNSRTELPYGVAIDTKRAQIKKGDFIGIHQSPFPIPTVCASEPMNYWLKSLTSILEYNEPMDVEE</sequence>
<keyword evidence="9" id="KW-1185">Reference proteome</keyword>
<evidence type="ECO:0000256" key="1">
    <source>
        <dbReference type="ARBA" id="ARBA00010995"/>
    </source>
</evidence>
<dbReference type="Proteomes" id="UP000001542">
    <property type="component" value="Unassembled WGS sequence"/>
</dbReference>
<dbReference type="HAMAP" id="MF_00361">
    <property type="entry name" value="NAD_kinase"/>
    <property type="match status" value="1"/>
</dbReference>
<dbReference type="PANTHER" id="PTHR20275:SF0">
    <property type="entry name" value="NAD KINASE"/>
    <property type="match status" value="1"/>
</dbReference>
<dbReference type="VEuPathDB" id="TrichDB:TVAG_056970"/>
<keyword evidence="6" id="KW-0521">NADP</keyword>
<keyword evidence="4 8" id="KW-0418">Kinase</keyword>
<evidence type="ECO:0000256" key="7">
    <source>
        <dbReference type="ARBA" id="ARBA00023027"/>
    </source>
</evidence>
<dbReference type="InterPro" id="IPR017438">
    <property type="entry name" value="ATP-NAD_kinase_N"/>
</dbReference>
<dbReference type="InterPro" id="IPR016064">
    <property type="entry name" value="NAD/diacylglycerol_kinase_sf"/>
</dbReference>
<evidence type="ECO:0000256" key="4">
    <source>
        <dbReference type="ARBA" id="ARBA00022777"/>
    </source>
</evidence>
<evidence type="ECO:0000256" key="2">
    <source>
        <dbReference type="ARBA" id="ARBA00022679"/>
    </source>
</evidence>
<keyword evidence="2" id="KW-0808">Transferase</keyword>
<dbReference type="OMA" id="ESREPQM"/>
<dbReference type="InterPro" id="IPR017437">
    <property type="entry name" value="ATP-NAD_kinase_PpnK-typ_C"/>
</dbReference>
<dbReference type="FunCoup" id="A2EKA5">
    <property type="interactions" value="139"/>
</dbReference>
<dbReference type="SMR" id="A2EKA5"/>
<dbReference type="PANTHER" id="PTHR20275">
    <property type="entry name" value="NAD KINASE"/>
    <property type="match status" value="1"/>
</dbReference>
<dbReference type="eggNOG" id="KOG2178">
    <property type="taxonomic scope" value="Eukaryota"/>
</dbReference>
<keyword evidence="5" id="KW-0067">ATP-binding</keyword>
<dbReference type="InParanoid" id="A2EKA5"/>
<evidence type="ECO:0000256" key="6">
    <source>
        <dbReference type="ARBA" id="ARBA00022857"/>
    </source>
</evidence>
<dbReference type="Gene3D" id="3.40.50.10330">
    <property type="entry name" value="Probable inorganic polyphosphate/atp-NAD kinase, domain 1"/>
    <property type="match status" value="1"/>
</dbReference>
<dbReference type="Pfam" id="PF20143">
    <property type="entry name" value="NAD_kinase_C"/>
    <property type="match status" value="1"/>
</dbReference>
<dbReference type="EMBL" id="DS113412">
    <property type="protein sequence ID" value="EAY06903.1"/>
    <property type="molecule type" value="Genomic_DNA"/>
</dbReference>
<dbReference type="GO" id="GO:0005524">
    <property type="term" value="F:ATP binding"/>
    <property type="evidence" value="ECO:0007669"/>
    <property type="project" value="UniProtKB-KW"/>
</dbReference>
<evidence type="ECO:0000256" key="3">
    <source>
        <dbReference type="ARBA" id="ARBA00022741"/>
    </source>
</evidence>
<dbReference type="RefSeq" id="XP_001319126.1">
    <property type="nucleotide sequence ID" value="XM_001319091.1"/>
</dbReference>
<keyword evidence="3" id="KW-0547">Nucleotide-binding</keyword>
<dbReference type="Pfam" id="PF01513">
    <property type="entry name" value="NAD_kinase"/>
    <property type="match status" value="1"/>
</dbReference>
<accession>A2EKA5</accession>
<dbReference type="InterPro" id="IPR002504">
    <property type="entry name" value="NADK"/>
</dbReference>
<comment type="similarity">
    <text evidence="1">Belongs to the NAD kinase family.</text>
</comment>
<evidence type="ECO:0000313" key="9">
    <source>
        <dbReference type="Proteomes" id="UP000001542"/>
    </source>
</evidence>
<name>A2EKA5_TRIV3</name>
<dbReference type="GO" id="GO:0003951">
    <property type="term" value="F:NAD+ kinase activity"/>
    <property type="evidence" value="ECO:0000318"/>
    <property type="project" value="GO_Central"/>
</dbReference>
<dbReference type="AlphaFoldDB" id="A2EKA5"/>
<dbReference type="OrthoDB" id="24581at2759"/>
<organism evidence="8 9">
    <name type="scientific">Trichomonas vaginalis (strain ATCC PRA-98 / G3)</name>
    <dbReference type="NCBI Taxonomy" id="412133"/>
    <lineage>
        <taxon>Eukaryota</taxon>
        <taxon>Metamonada</taxon>
        <taxon>Parabasalia</taxon>
        <taxon>Trichomonadida</taxon>
        <taxon>Trichomonadidae</taxon>
        <taxon>Trichomonas</taxon>
    </lineage>
</organism>
<dbReference type="KEGG" id="tva:4764786"/>
<dbReference type="SUPFAM" id="SSF111331">
    <property type="entry name" value="NAD kinase/diacylglycerol kinase-like"/>
    <property type="match status" value="1"/>
</dbReference>
<evidence type="ECO:0000313" key="8">
    <source>
        <dbReference type="EMBL" id="EAY06903.1"/>
    </source>
</evidence>
<dbReference type="STRING" id="5722.A2EKA5"/>
<dbReference type="Gene3D" id="2.60.200.30">
    <property type="entry name" value="Probable inorganic polyphosphate/atp-NAD kinase, domain 2"/>
    <property type="match status" value="1"/>
</dbReference>
<evidence type="ECO:0000256" key="5">
    <source>
        <dbReference type="ARBA" id="ARBA00022840"/>
    </source>
</evidence>